<dbReference type="AlphaFoldDB" id="A0A9D4KP80"/>
<dbReference type="Proteomes" id="UP000828390">
    <property type="component" value="Unassembled WGS sequence"/>
</dbReference>
<proteinExistence type="predicted"/>
<evidence type="ECO:0000313" key="2">
    <source>
        <dbReference type="Proteomes" id="UP000828390"/>
    </source>
</evidence>
<comment type="caution">
    <text evidence="1">The sequence shown here is derived from an EMBL/GenBank/DDBJ whole genome shotgun (WGS) entry which is preliminary data.</text>
</comment>
<reference evidence="1" key="2">
    <citation type="submission" date="2020-11" db="EMBL/GenBank/DDBJ databases">
        <authorList>
            <person name="McCartney M.A."/>
            <person name="Auch B."/>
            <person name="Kono T."/>
            <person name="Mallez S."/>
            <person name="Becker A."/>
            <person name="Gohl D.M."/>
            <person name="Silverstein K.A.T."/>
            <person name="Koren S."/>
            <person name="Bechman K.B."/>
            <person name="Herman A."/>
            <person name="Abrahante J.E."/>
            <person name="Garbe J."/>
        </authorList>
    </citation>
    <scope>NUCLEOTIDE SEQUENCE</scope>
    <source>
        <strain evidence="1">Duluth1</strain>
        <tissue evidence="1">Whole animal</tissue>
    </source>
</reference>
<sequence length="102" mass="11533">MMCICLLFDAQSGPKRDTKDPTEKHSPESYGVFAATILNRLYERATAYGMEVSTENSKIMVNSTTKTIADISINGEKLKEVTRFKYSVANPELPWRPQRCPD</sequence>
<keyword evidence="2" id="KW-1185">Reference proteome</keyword>
<accession>A0A9D4KP80</accession>
<dbReference type="EMBL" id="JAIWYP010000004">
    <property type="protein sequence ID" value="KAH3843487.1"/>
    <property type="molecule type" value="Genomic_DNA"/>
</dbReference>
<name>A0A9D4KP80_DREPO</name>
<gene>
    <name evidence="1" type="ORF">DPMN_117005</name>
</gene>
<organism evidence="1 2">
    <name type="scientific">Dreissena polymorpha</name>
    <name type="common">Zebra mussel</name>
    <name type="synonym">Mytilus polymorpha</name>
    <dbReference type="NCBI Taxonomy" id="45954"/>
    <lineage>
        <taxon>Eukaryota</taxon>
        <taxon>Metazoa</taxon>
        <taxon>Spiralia</taxon>
        <taxon>Lophotrochozoa</taxon>
        <taxon>Mollusca</taxon>
        <taxon>Bivalvia</taxon>
        <taxon>Autobranchia</taxon>
        <taxon>Heteroconchia</taxon>
        <taxon>Euheterodonta</taxon>
        <taxon>Imparidentia</taxon>
        <taxon>Neoheterodontei</taxon>
        <taxon>Myida</taxon>
        <taxon>Dreissenoidea</taxon>
        <taxon>Dreissenidae</taxon>
        <taxon>Dreissena</taxon>
    </lineage>
</organism>
<protein>
    <submittedName>
        <fullName evidence="1">Uncharacterized protein</fullName>
    </submittedName>
</protein>
<reference evidence="1" key="1">
    <citation type="journal article" date="2019" name="bioRxiv">
        <title>The Genome of the Zebra Mussel, Dreissena polymorpha: A Resource for Invasive Species Research.</title>
        <authorList>
            <person name="McCartney M.A."/>
            <person name="Auch B."/>
            <person name="Kono T."/>
            <person name="Mallez S."/>
            <person name="Zhang Y."/>
            <person name="Obille A."/>
            <person name="Becker A."/>
            <person name="Abrahante J.E."/>
            <person name="Garbe J."/>
            <person name="Badalamenti J.P."/>
            <person name="Herman A."/>
            <person name="Mangelson H."/>
            <person name="Liachko I."/>
            <person name="Sullivan S."/>
            <person name="Sone E.D."/>
            <person name="Koren S."/>
            <person name="Silverstein K.A.T."/>
            <person name="Beckman K.B."/>
            <person name="Gohl D.M."/>
        </authorList>
    </citation>
    <scope>NUCLEOTIDE SEQUENCE</scope>
    <source>
        <strain evidence="1">Duluth1</strain>
        <tissue evidence="1">Whole animal</tissue>
    </source>
</reference>
<evidence type="ECO:0000313" key="1">
    <source>
        <dbReference type="EMBL" id="KAH3843487.1"/>
    </source>
</evidence>